<dbReference type="PANTHER" id="PTHR30535:SF34">
    <property type="entry name" value="MOLYBDATE-BINDING PROTEIN MOLA"/>
    <property type="match status" value="1"/>
</dbReference>
<dbReference type="OrthoDB" id="9816357at2"/>
<name>A0A1I4GUA6_9FIRM</name>
<evidence type="ECO:0000256" key="1">
    <source>
        <dbReference type="ARBA" id="ARBA00008814"/>
    </source>
</evidence>
<gene>
    <name evidence="4" type="ORF">SAMN02983006_00877</name>
</gene>
<dbReference type="EMBL" id="FOTI01000008">
    <property type="protein sequence ID" value="SFL33555.1"/>
    <property type="molecule type" value="Genomic_DNA"/>
</dbReference>
<keyword evidence="2" id="KW-0732">Signal</keyword>
<dbReference type="InterPro" id="IPR050902">
    <property type="entry name" value="ABC_Transporter_SBP"/>
</dbReference>
<dbReference type="PANTHER" id="PTHR30535">
    <property type="entry name" value="VITAMIN B12-BINDING PROTEIN"/>
    <property type="match status" value="1"/>
</dbReference>
<dbReference type="SUPFAM" id="SSF53807">
    <property type="entry name" value="Helical backbone' metal receptor"/>
    <property type="match status" value="1"/>
</dbReference>
<feature type="domain" description="Fe/B12 periplasmic-binding" evidence="3">
    <location>
        <begin position="44"/>
        <end position="302"/>
    </location>
</feature>
<dbReference type="PROSITE" id="PS50983">
    <property type="entry name" value="FE_B12_PBP"/>
    <property type="match status" value="1"/>
</dbReference>
<dbReference type="NCBIfam" id="NF038402">
    <property type="entry name" value="TroA_like"/>
    <property type="match status" value="1"/>
</dbReference>
<dbReference type="Proteomes" id="UP000199006">
    <property type="component" value="Unassembled WGS sequence"/>
</dbReference>
<organism evidence="4 5">
    <name type="scientific">Halanaerobium salsuginis</name>
    <dbReference type="NCBI Taxonomy" id="29563"/>
    <lineage>
        <taxon>Bacteria</taxon>
        <taxon>Bacillati</taxon>
        <taxon>Bacillota</taxon>
        <taxon>Clostridia</taxon>
        <taxon>Halanaerobiales</taxon>
        <taxon>Halanaerobiaceae</taxon>
        <taxon>Halanaerobium</taxon>
    </lineage>
</organism>
<dbReference type="Gene3D" id="3.40.50.1980">
    <property type="entry name" value="Nitrogenase molybdenum iron protein domain"/>
    <property type="match status" value="2"/>
</dbReference>
<dbReference type="AlphaFoldDB" id="A0A1I4GUA6"/>
<evidence type="ECO:0000259" key="3">
    <source>
        <dbReference type="PROSITE" id="PS50983"/>
    </source>
</evidence>
<dbReference type="CDD" id="cd01144">
    <property type="entry name" value="BtuF"/>
    <property type="match status" value="1"/>
</dbReference>
<evidence type="ECO:0000256" key="2">
    <source>
        <dbReference type="ARBA" id="ARBA00022729"/>
    </source>
</evidence>
<dbReference type="InterPro" id="IPR002491">
    <property type="entry name" value="ABC_transptr_periplasmic_BD"/>
</dbReference>
<keyword evidence="5" id="KW-1185">Reference proteome</keyword>
<evidence type="ECO:0000313" key="4">
    <source>
        <dbReference type="EMBL" id="SFL33555.1"/>
    </source>
</evidence>
<reference evidence="4 5" key="1">
    <citation type="submission" date="2016-10" db="EMBL/GenBank/DDBJ databases">
        <authorList>
            <person name="de Groot N.N."/>
        </authorList>
    </citation>
    <scope>NUCLEOTIDE SEQUENCE [LARGE SCALE GENOMIC DNA]</scope>
    <source>
        <strain evidence="4 5">ATCC 51327</strain>
    </source>
</reference>
<accession>A0A1I4GUA6</accession>
<evidence type="ECO:0000313" key="5">
    <source>
        <dbReference type="Proteomes" id="UP000199006"/>
    </source>
</evidence>
<protein>
    <submittedName>
        <fullName evidence="4">Iron complex transport system substrate-binding protein</fullName>
    </submittedName>
</protein>
<comment type="similarity">
    <text evidence="1">Belongs to the bacterial solute-binding protein 8 family.</text>
</comment>
<dbReference type="STRING" id="29563.SAMN02983006_00877"/>
<dbReference type="Pfam" id="PF01497">
    <property type="entry name" value="Peripla_BP_2"/>
    <property type="match status" value="1"/>
</dbReference>
<sequence>MKKSLFFSLIIILLAVNSILAADFPLSYQDDLGRTIVIKKPVERIVSLAPGITETLYALGLSDKIVAVSSAADFPEQVKQKTSVGRISEPDIEKIVALEPDLVLAESLTKLSFLNRLTELGINNVGFNPESITATLTMISEIAQLCSAEKKGELLIENLAAEHQQLKKLVASKLKTKSRPRVFYQIWPDPIYTAGKDTFIDNMIFEAGGYNIGRNAGSGWPQFNMESLLTADPEVFIISDHNGSGYNLNKLRENKLLREISAFKSKRLYQVKADLVNRPSPRIVAGYKEFVLAIFPELKKEIE</sequence>
<dbReference type="InterPro" id="IPR054828">
    <property type="entry name" value="Vit_B12_bind_prot"/>
</dbReference>
<dbReference type="RefSeq" id="WP_089860279.1">
    <property type="nucleotide sequence ID" value="NZ_FOTI01000008.1"/>
</dbReference>
<dbReference type="GO" id="GO:0071281">
    <property type="term" value="P:cellular response to iron ion"/>
    <property type="evidence" value="ECO:0007669"/>
    <property type="project" value="TreeGrafter"/>
</dbReference>
<proteinExistence type="inferred from homology"/>